<evidence type="ECO:0000256" key="1">
    <source>
        <dbReference type="SAM" id="MobiDB-lite"/>
    </source>
</evidence>
<gene>
    <name evidence="2" type="ORF">GCM10017771_81290</name>
</gene>
<name>A0A919DMV8_9ACTN</name>
<evidence type="ECO:0000313" key="2">
    <source>
        <dbReference type="EMBL" id="GHE58374.1"/>
    </source>
</evidence>
<dbReference type="EMBL" id="BNAT01000047">
    <property type="protein sequence ID" value="GHE58374.1"/>
    <property type="molecule type" value="Genomic_DNA"/>
</dbReference>
<reference evidence="2" key="2">
    <citation type="submission" date="2020-09" db="EMBL/GenBank/DDBJ databases">
        <authorList>
            <person name="Sun Q."/>
            <person name="Zhou Y."/>
        </authorList>
    </citation>
    <scope>NUCLEOTIDE SEQUENCE</scope>
    <source>
        <strain evidence="2">CGMCC 4.7403</strain>
    </source>
</reference>
<comment type="caution">
    <text evidence="2">The sequence shown here is derived from an EMBL/GenBank/DDBJ whole genome shotgun (WGS) entry which is preliminary data.</text>
</comment>
<organism evidence="2 3">
    <name type="scientific">Streptomyces capitiformicae</name>
    <dbReference type="NCBI Taxonomy" id="2014920"/>
    <lineage>
        <taxon>Bacteria</taxon>
        <taxon>Bacillati</taxon>
        <taxon>Actinomycetota</taxon>
        <taxon>Actinomycetes</taxon>
        <taxon>Kitasatosporales</taxon>
        <taxon>Streptomycetaceae</taxon>
        <taxon>Streptomyces</taxon>
    </lineage>
</organism>
<sequence length="71" mass="7418">MGAMHFFRSAGNMVGSHLAGALFDLALSWNVPGANWYVAAACAVICLVSRDEAPGENPETTPEQEPAEAAV</sequence>
<dbReference type="Proteomes" id="UP000603227">
    <property type="component" value="Unassembled WGS sequence"/>
</dbReference>
<dbReference type="RefSeq" id="WP_229914361.1">
    <property type="nucleotide sequence ID" value="NZ_BNAT01000047.1"/>
</dbReference>
<dbReference type="AlphaFoldDB" id="A0A919DMV8"/>
<evidence type="ECO:0000313" key="3">
    <source>
        <dbReference type="Proteomes" id="UP000603227"/>
    </source>
</evidence>
<reference evidence="2" key="1">
    <citation type="journal article" date="2014" name="Int. J. Syst. Evol. Microbiol.">
        <title>Complete genome sequence of Corynebacterium casei LMG S-19264T (=DSM 44701T), isolated from a smear-ripened cheese.</title>
        <authorList>
            <consortium name="US DOE Joint Genome Institute (JGI-PGF)"/>
            <person name="Walter F."/>
            <person name="Albersmeier A."/>
            <person name="Kalinowski J."/>
            <person name="Ruckert C."/>
        </authorList>
    </citation>
    <scope>NUCLEOTIDE SEQUENCE</scope>
    <source>
        <strain evidence="2">CGMCC 4.7403</strain>
    </source>
</reference>
<feature type="compositionally biased region" description="Low complexity" evidence="1">
    <location>
        <begin position="56"/>
        <end position="71"/>
    </location>
</feature>
<protein>
    <submittedName>
        <fullName evidence="2">Uncharacterized protein</fullName>
    </submittedName>
</protein>
<feature type="region of interest" description="Disordered" evidence="1">
    <location>
        <begin position="52"/>
        <end position="71"/>
    </location>
</feature>
<proteinExistence type="predicted"/>
<accession>A0A919DMV8</accession>
<keyword evidence="3" id="KW-1185">Reference proteome</keyword>